<dbReference type="EMBL" id="ML736183">
    <property type="protein sequence ID" value="KAE8380253.1"/>
    <property type="molecule type" value="Genomic_DNA"/>
</dbReference>
<keyword evidence="1" id="KW-1133">Transmembrane helix</keyword>
<proteinExistence type="predicted"/>
<protein>
    <submittedName>
        <fullName evidence="2">Uncharacterized protein</fullName>
    </submittedName>
</protein>
<evidence type="ECO:0000313" key="2">
    <source>
        <dbReference type="EMBL" id="KAE8380253.1"/>
    </source>
</evidence>
<evidence type="ECO:0000313" key="3">
    <source>
        <dbReference type="Proteomes" id="UP000326198"/>
    </source>
</evidence>
<evidence type="ECO:0000256" key="1">
    <source>
        <dbReference type="SAM" id="Phobius"/>
    </source>
</evidence>
<sequence>MSHINGVCVFDFFFFAAVLTFYFGACLKNRFLVLHGILYTRACCGTFSFYFYFYLFYVTLFRGLCRFKGMNER</sequence>
<name>A0A5N7BEP5_9EURO</name>
<dbReference type="Proteomes" id="UP000326198">
    <property type="component" value="Unassembled WGS sequence"/>
</dbReference>
<dbReference type="AlphaFoldDB" id="A0A5N7BEP5"/>
<reference evidence="2 3" key="1">
    <citation type="submission" date="2019-04" db="EMBL/GenBank/DDBJ databases">
        <title>Friends and foes A comparative genomics studyof 23 Aspergillus species from section Flavi.</title>
        <authorList>
            <consortium name="DOE Joint Genome Institute"/>
            <person name="Kjaerbolling I."/>
            <person name="Vesth T."/>
            <person name="Frisvad J.C."/>
            <person name="Nybo J.L."/>
            <person name="Theobald S."/>
            <person name="Kildgaard S."/>
            <person name="Isbrandt T."/>
            <person name="Kuo A."/>
            <person name="Sato A."/>
            <person name="Lyhne E.K."/>
            <person name="Kogle M.E."/>
            <person name="Wiebenga A."/>
            <person name="Kun R.S."/>
            <person name="Lubbers R.J."/>
            <person name="Makela M.R."/>
            <person name="Barry K."/>
            <person name="Chovatia M."/>
            <person name="Clum A."/>
            <person name="Daum C."/>
            <person name="Haridas S."/>
            <person name="He G."/>
            <person name="LaButti K."/>
            <person name="Lipzen A."/>
            <person name="Mondo S."/>
            <person name="Riley R."/>
            <person name="Salamov A."/>
            <person name="Simmons B.A."/>
            <person name="Magnuson J.K."/>
            <person name="Henrissat B."/>
            <person name="Mortensen U.H."/>
            <person name="Larsen T.O."/>
            <person name="Devries R.P."/>
            <person name="Grigoriev I.V."/>
            <person name="Machida M."/>
            <person name="Baker S.E."/>
            <person name="Andersen M.R."/>
        </authorList>
    </citation>
    <scope>NUCLEOTIDE SEQUENCE [LARGE SCALE GENOMIC DNA]</scope>
    <source>
        <strain evidence="2 3">IBT 29228</strain>
    </source>
</reference>
<keyword evidence="1" id="KW-0472">Membrane</keyword>
<organism evidence="2 3">
    <name type="scientific">Aspergillus bertholletiae</name>
    <dbReference type="NCBI Taxonomy" id="1226010"/>
    <lineage>
        <taxon>Eukaryota</taxon>
        <taxon>Fungi</taxon>
        <taxon>Dikarya</taxon>
        <taxon>Ascomycota</taxon>
        <taxon>Pezizomycotina</taxon>
        <taxon>Eurotiomycetes</taxon>
        <taxon>Eurotiomycetidae</taxon>
        <taxon>Eurotiales</taxon>
        <taxon>Aspergillaceae</taxon>
        <taxon>Aspergillus</taxon>
        <taxon>Aspergillus subgen. Circumdati</taxon>
    </lineage>
</organism>
<gene>
    <name evidence="2" type="ORF">BDV26DRAFT_141892</name>
</gene>
<feature type="transmembrane region" description="Helical" evidence="1">
    <location>
        <begin position="7"/>
        <end position="25"/>
    </location>
</feature>
<keyword evidence="3" id="KW-1185">Reference proteome</keyword>
<accession>A0A5N7BEP5</accession>
<feature type="transmembrane region" description="Helical" evidence="1">
    <location>
        <begin position="37"/>
        <end position="60"/>
    </location>
</feature>
<keyword evidence="1" id="KW-0812">Transmembrane</keyword>